<comment type="caution">
    <text evidence="2">The sequence shown here is derived from an EMBL/GenBank/DDBJ whole genome shotgun (WGS) entry which is preliminary data.</text>
</comment>
<evidence type="ECO:0000256" key="1">
    <source>
        <dbReference type="SAM" id="Phobius"/>
    </source>
</evidence>
<evidence type="ECO:0000313" key="2">
    <source>
        <dbReference type="EMBL" id="OMJ74330.1"/>
    </source>
</evidence>
<name>A0A1R2BCF6_9CILI</name>
<dbReference type="Proteomes" id="UP000187209">
    <property type="component" value="Unassembled WGS sequence"/>
</dbReference>
<keyword evidence="1" id="KW-0472">Membrane</keyword>
<dbReference type="EMBL" id="MPUH01000759">
    <property type="protein sequence ID" value="OMJ74330.1"/>
    <property type="molecule type" value="Genomic_DNA"/>
</dbReference>
<protein>
    <submittedName>
        <fullName evidence="2">Uncharacterized protein</fullName>
    </submittedName>
</protein>
<keyword evidence="1" id="KW-1133">Transmembrane helix</keyword>
<sequence>MDSLSLCFCKFRHERLRLLLKISVLSEYLKEVLSLVFIIKEIANSTFEIVFCHFLISKVYIVFVLFAPLCCNAIIVMTNIYDNFTDKVKLEKYYSMKKITTVVWLVESVIVCVWLSVFNMPKSITIPVNFVDAFGILIEVIMLRIVNLCYINQDLPINNNGPSMGSTIIITQGDASNQLNNESIAVATEVIEKIGYENCNITQYHKETKPNKTYDFTVVKFSSIRKSANNPSIHPET</sequence>
<feature type="transmembrane region" description="Helical" evidence="1">
    <location>
        <begin position="102"/>
        <end position="120"/>
    </location>
</feature>
<evidence type="ECO:0000313" key="3">
    <source>
        <dbReference type="Proteomes" id="UP000187209"/>
    </source>
</evidence>
<proteinExistence type="predicted"/>
<feature type="transmembrane region" description="Helical" evidence="1">
    <location>
        <begin position="59"/>
        <end position="81"/>
    </location>
</feature>
<feature type="transmembrane region" description="Helical" evidence="1">
    <location>
        <begin position="126"/>
        <end position="146"/>
    </location>
</feature>
<dbReference type="AlphaFoldDB" id="A0A1R2BCF6"/>
<organism evidence="2 3">
    <name type="scientific">Stentor coeruleus</name>
    <dbReference type="NCBI Taxonomy" id="5963"/>
    <lineage>
        <taxon>Eukaryota</taxon>
        <taxon>Sar</taxon>
        <taxon>Alveolata</taxon>
        <taxon>Ciliophora</taxon>
        <taxon>Postciliodesmatophora</taxon>
        <taxon>Heterotrichea</taxon>
        <taxon>Heterotrichida</taxon>
        <taxon>Stentoridae</taxon>
        <taxon>Stentor</taxon>
    </lineage>
</organism>
<keyword evidence="3" id="KW-1185">Reference proteome</keyword>
<keyword evidence="1" id="KW-0812">Transmembrane</keyword>
<reference evidence="2 3" key="1">
    <citation type="submission" date="2016-11" db="EMBL/GenBank/DDBJ databases">
        <title>The macronuclear genome of Stentor coeruleus: a giant cell with tiny introns.</title>
        <authorList>
            <person name="Slabodnick M."/>
            <person name="Ruby J.G."/>
            <person name="Reiff S.B."/>
            <person name="Swart E.C."/>
            <person name="Gosai S."/>
            <person name="Prabakaran S."/>
            <person name="Witkowska E."/>
            <person name="Larue G.E."/>
            <person name="Fisher S."/>
            <person name="Freeman R.M."/>
            <person name="Gunawardena J."/>
            <person name="Chu W."/>
            <person name="Stover N.A."/>
            <person name="Gregory B.D."/>
            <person name="Nowacki M."/>
            <person name="Derisi J."/>
            <person name="Roy S.W."/>
            <person name="Marshall W.F."/>
            <person name="Sood P."/>
        </authorList>
    </citation>
    <scope>NUCLEOTIDE SEQUENCE [LARGE SCALE GENOMIC DNA]</scope>
    <source>
        <strain evidence="2">WM001</strain>
    </source>
</reference>
<accession>A0A1R2BCF6</accession>
<gene>
    <name evidence="2" type="ORF">SteCoe_26780</name>
</gene>